<dbReference type="Gene3D" id="3.30.60.90">
    <property type="match status" value="1"/>
</dbReference>
<dbReference type="SMART" id="SM00291">
    <property type="entry name" value="ZnF_ZZ"/>
    <property type="match status" value="1"/>
</dbReference>
<protein>
    <recommendedName>
        <fullName evidence="4">ZZ-type domain-containing protein</fullName>
    </recommendedName>
</protein>
<dbReference type="GO" id="GO:0005080">
    <property type="term" value="F:protein kinase C binding"/>
    <property type="evidence" value="ECO:0007669"/>
    <property type="project" value="TreeGrafter"/>
</dbReference>
<dbReference type="GO" id="GO:0007032">
    <property type="term" value="P:endosome organization"/>
    <property type="evidence" value="ECO:0007669"/>
    <property type="project" value="TreeGrafter"/>
</dbReference>
<dbReference type="InterPro" id="IPR000433">
    <property type="entry name" value="Znf_ZZ"/>
</dbReference>
<dbReference type="Proteomes" id="UP000820818">
    <property type="component" value="Linkage Group LG2"/>
</dbReference>
<feature type="domain" description="ZZ-type" evidence="4">
    <location>
        <begin position="167"/>
        <end position="211"/>
    </location>
</feature>
<keyword evidence="1" id="KW-0479">Metal-binding</keyword>
<gene>
    <name evidence="5" type="ORF">GHT06_011264</name>
</gene>
<dbReference type="AlphaFoldDB" id="A0AAD5L1Y6"/>
<reference evidence="5 6" key="1">
    <citation type="submission" date="2022-05" db="EMBL/GenBank/DDBJ databases">
        <title>A multi-omics perspective on studying reproductive biology in Daphnia sinensis.</title>
        <authorList>
            <person name="Jia J."/>
        </authorList>
    </citation>
    <scope>NUCLEOTIDE SEQUENCE [LARGE SCALE GENOMIC DNA]</scope>
    <source>
        <strain evidence="5 6">WSL</strain>
    </source>
</reference>
<evidence type="ECO:0000259" key="4">
    <source>
        <dbReference type="SMART" id="SM00291"/>
    </source>
</evidence>
<dbReference type="InterPro" id="IPR052260">
    <property type="entry name" value="Autophagy_Rcpt_SigReg"/>
</dbReference>
<dbReference type="PANTHER" id="PTHR15090:SF0">
    <property type="entry name" value="SEQUESTOSOME-1"/>
    <property type="match status" value="1"/>
</dbReference>
<evidence type="ECO:0000256" key="2">
    <source>
        <dbReference type="ARBA" id="ARBA00022771"/>
    </source>
</evidence>
<keyword evidence="3" id="KW-0862">Zinc</keyword>
<accession>A0AAD5L1Y6</accession>
<dbReference type="PANTHER" id="PTHR15090">
    <property type="entry name" value="SEQUESTOSOME 1-RELATED"/>
    <property type="match status" value="1"/>
</dbReference>
<evidence type="ECO:0000313" key="5">
    <source>
        <dbReference type="EMBL" id="KAI9563799.1"/>
    </source>
</evidence>
<dbReference type="SUPFAM" id="SSF57850">
    <property type="entry name" value="RING/U-box"/>
    <property type="match status" value="1"/>
</dbReference>
<organism evidence="5 6">
    <name type="scientific">Daphnia sinensis</name>
    <dbReference type="NCBI Taxonomy" id="1820382"/>
    <lineage>
        <taxon>Eukaryota</taxon>
        <taxon>Metazoa</taxon>
        <taxon>Ecdysozoa</taxon>
        <taxon>Arthropoda</taxon>
        <taxon>Crustacea</taxon>
        <taxon>Branchiopoda</taxon>
        <taxon>Diplostraca</taxon>
        <taxon>Cladocera</taxon>
        <taxon>Anomopoda</taxon>
        <taxon>Daphniidae</taxon>
        <taxon>Daphnia</taxon>
        <taxon>Daphnia similis group</taxon>
    </lineage>
</organism>
<comment type="caution">
    <text evidence="5">The sequence shown here is derived from an EMBL/GenBank/DDBJ whole genome shotgun (WGS) entry which is preliminary data.</text>
</comment>
<dbReference type="InterPro" id="IPR043145">
    <property type="entry name" value="Znf_ZZ_sf"/>
</dbReference>
<evidence type="ECO:0000256" key="3">
    <source>
        <dbReference type="ARBA" id="ARBA00022833"/>
    </source>
</evidence>
<evidence type="ECO:0000256" key="1">
    <source>
        <dbReference type="ARBA" id="ARBA00022723"/>
    </source>
</evidence>
<evidence type="ECO:0000313" key="6">
    <source>
        <dbReference type="Proteomes" id="UP000820818"/>
    </source>
</evidence>
<dbReference type="EMBL" id="WJBH02000002">
    <property type="protein sequence ID" value="KAI9563799.1"/>
    <property type="molecule type" value="Genomic_DNA"/>
</dbReference>
<dbReference type="GO" id="GO:0008270">
    <property type="term" value="F:zinc ion binding"/>
    <property type="evidence" value="ECO:0007669"/>
    <property type="project" value="UniProtKB-KW"/>
</dbReference>
<dbReference type="GO" id="GO:0000423">
    <property type="term" value="P:mitophagy"/>
    <property type="evidence" value="ECO:0007669"/>
    <property type="project" value="TreeGrafter"/>
</dbReference>
<dbReference type="Pfam" id="PF00569">
    <property type="entry name" value="ZZ"/>
    <property type="match status" value="1"/>
</dbReference>
<dbReference type="GO" id="GO:0035973">
    <property type="term" value="P:aggrephagy"/>
    <property type="evidence" value="ECO:0007669"/>
    <property type="project" value="TreeGrafter"/>
</dbReference>
<name>A0AAD5L1Y6_9CRUS</name>
<sequence length="253" mass="28075">MFFKPSQRIGSKKCSHSWSTVPASLVKRKKTSMLSLNHIMNMPEVTLTFKCGVMASDGTVDANSYKFLTWSYVTGNTTSTTDTASFSHISLGQRVLSVYPQLADVPTRIVYVDEENDRIAIPCDNIKETLAALRVITHGHLDDQENPIRIFIQITSPSVAGNCQGNPHLNVICSSCKNQLVGFVYKCLECDGDLTLCGQCDTSGKHPEHVFIRFAGDQPVCLPEMKQLLSKRYEGSACEMTKIKLKTCTLRVM</sequence>
<proteinExistence type="predicted"/>
<dbReference type="GO" id="GO:0044753">
    <property type="term" value="C:amphisome"/>
    <property type="evidence" value="ECO:0007669"/>
    <property type="project" value="TreeGrafter"/>
</dbReference>
<keyword evidence="2" id="KW-0863">Zinc-finger</keyword>
<dbReference type="GO" id="GO:0016235">
    <property type="term" value="C:aggresome"/>
    <property type="evidence" value="ECO:0007669"/>
    <property type="project" value="TreeGrafter"/>
</dbReference>
<keyword evidence="6" id="KW-1185">Reference proteome</keyword>
<dbReference type="GO" id="GO:0070530">
    <property type="term" value="F:K63-linked polyubiquitin modification-dependent protein binding"/>
    <property type="evidence" value="ECO:0007669"/>
    <property type="project" value="TreeGrafter"/>
</dbReference>